<organism evidence="4 5">
    <name type="scientific">Mycolicibacter engbaekii</name>
    <dbReference type="NCBI Taxonomy" id="188915"/>
    <lineage>
        <taxon>Bacteria</taxon>
        <taxon>Bacillati</taxon>
        <taxon>Actinomycetota</taxon>
        <taxon>Actinomycetes</taxon>
        <taxon>Mycobacteriales</taxon>
        <taxon>Mycobacteriaceae</taxon>
        <taxon>Mycolicibacter</taxon>
    </lineage>
</organism>
<sequence>MFDKAARDSPGDLLVPLAPEMRHVLGHFCTGIAVITAHDGRRPLGFTCQSVTSVSLDPPYVSFCAANTSSSWPLIREVGKLCLNILSEHQTEVSTQFAVSGSDKFDKVTWSPGVNGAPALDGTLASIEADLQFEHEAGDHTIVIARVTGLRAHGQRRPLLFYRGGYGRYIGLEGGRHA</sequence>
<feature type="domain" description="Flavin reductase like" evidence="3">
    <location>
        <begin position="25"/>
        <end position="168"/>
    </location>
</feature>
<dbReference type="Pfam" id="PF01613">
    <property type="entry name" value="Flavin_Reduct"/>
    <property type="match status" value="1"/>
</dbReference>
<dbReference type="SMART" id="SM00903">
    <property type="entry name" value="Flavin_Reduct"/>
    <property type="match status" value="1"/>
</dbReference>
<comment type="similarity">
    <text evidence="1">Belongs to the non-flavoprotein flavin reductase family.</text>
</comment>
<protein>
    <submittedName>
        <fullName evidence="4">Monooxygenase</fullName>
    </submittedName>
</protein>
<keyword evidence="5" id="KW-1185">Reference proteome</keyword>
<dbReference type="RefSeq" id="WP_085128047.1">
    <property type="nucleotide sequence ID" value="NZ_LQOT01000024.1"/>
</dbReference>
<dbReference type="InterPro" id="IPR050268">
    <property type="entry name" value="NADH-dep_flavin_reductase"/>
</dbReference>
<dbReference type="AlphaFoldDB" id="A0A1X1TYA8"/>
<gene>
    <name evidence="4" type="ORF">AWC02_07310</name>
</gene>
<dbReference type="GO" id="GO:0042602">
    <property type="term" value="F:riboflavin reductase (NADPH) activity"/>
    <property type="evidence" value="ECO:0007669"/>
    <property type="project" value="TreeGrafter"/>
</dbReference>
<proteinExistence type="inferred from homology"/>
<name>A0A1X1TYA8_9MYCO</name>
<dbReference type="SUPFAM" id="SSF50475">
    <property type="entry name" value="FMN-binding split barrel"/>
    <property type="match status" value="1"/>
</dbReference>
<dbReference type="GO" id="GO:0004497">
    <property type="term" value="F:monooxygenase activity"/>
    <property type="evidence" value="ECO:0007669"/>
    <property type="project" value="UniProtKB-KW"/>
</dbReference>
<comment type="caution">
    <text evidence="4">The sequence shown here is derived from an EMBL/GenBank/DDBJ whole genome shotgun (WGS) entry which is preliminary data.</text>
</comment>
<evidence type="ECO:0000313" key="5">
    <source>
        <dbReference type="Proteomes" id="UP000193465"/>
    </source>
</evidence>
<reference evidence="4 5" key="1">
    <citation type="submission" date="2016-01" db="EMBL/GenBank/DDBJ databases">
        <title>The new phylogeny of the genus Mycobacterium.</title>
        <authorList>
            <person name="Tarcisio F."/>
            <person name="Conor M."/>
            <person name="Antonella G."/>
            <person name="Elisabetta G."/>
            <person name="Giulia F.S."/>
            <person name="Sara T."/>
            <person name="Anna F."/>
            <person name="Clotilde B."/>
            <person name="Roberto B."/>
            <person name="Veronica D.S."/>
            <person name="Fabio R."/>
            <person name="Monica P."/>
            <person name="Olivier J."/>
            <person name="Enrico T."/>
            <person name="Nicola S."/>
        </authorList>
    </citation>
    <scope>NUCLEOTIDE SEQUENCE [LARGE SCALE GENOMIC DNA]</scope>
    <source>
        <strain evidence="4 5">ATCC 27353</strain>
    </source>
</reference>
<dbReference type="STRING" id="188915.AWC02_07310"/>
<evidence type="ECO:0000256" key="2">
    <source>
        <dbReference type="ARBA" id="ARBA00023002"/>
    </source>
</evidence>
<dbReference type="InterPro" id="IPR012349">
    <property type="entry name" value="Split_barrel_FMN-bd"/>
</dbReference>
<evidence type="ECO:0000313" key="4">
    <source>
        <dbReference type="EMBL" id="ORV49389.1"/>
    </source>
</evidence>
<dbReference type="Gene3D" id="2.30.110.10">
    <property type="entry name" value="Electron Transport, Fmn-binding Protein, Chain A"/>
    <property type="match status" value="1"/>
</dbReference>
<dbReference type="InterPro" id="IPR002563">
    <property type="entry name" value="Flavin_Rdtase-like_dom"/>
</dbReference>
<dbReference type="GO" id="GO:0010181">
    <property type="term" value="F:FMN binding"/>
    <property type="evidence" value="ECO:0007669"/>
    <property type="project" value="InterPro"/>
</dbReference>
<dbReference type="EMBL" id="LQOT01000024">
    <property type="protein sequence ID" value="ORV49389.1"/>
    <property type="molecule type" value="Genomic_DNA"/>
</dbReference>
<accession>A0A1X1TYA8</accession>
<keyword evidence="4" id="KW-0503">Monooxygenase</keyword>
<dbReference type="Proteomes" id="UP000193465">
    <property type="component" value="Unassembled WGS sequence"/>
</dbReference>
<evidence type="ECO:0000256" key="1">
    <source>
        <dbReference type="ARBA" id="ARBA00008898"/>
    </source>
</evidence>
<keyword evidence="2" id="KW-0560">Oxidoreductase</keyword>
<dbReference type="PANTHER" id="PTHR30466:SF11">
    <property type="entry name" value="FLAVIN-DEPENDENT MONOOXYGENASE, REDUCTASE SUBUNIT HSAB"/>
    <property type="match status" value="1"/>
</dbReference>
<evidence type="ECO:0000259" key="3">
    <source>
        <dbReference type="SMART" id="SM00903"/>
    </source>
</evidence>
<dbReference type="PANTHER" id="PTHR30466">
    <property type="entry name" value="FLAVIN REDUCTASE"/>
    <property type="match status" value="1"/>
</dbReference>